<dbReference type="EMBL" id="JAROKS010000021">
    <property type="protein sequence ID" value="KAK1790142.1"/>
    <property type="molecule type" value="Genomic_DNA"/>
</dbReference>
<comment type="subcellular location">
    <subcellularLocation>
        <location evidence="5">Nucleus</location>
        <location evidence="5">Nucleolus</location>
    </subcellularLocation>
    <subcellularLocation>
        <location evidence="5">Nucleus</location>
        <location evidence="5">Nucleoplasm</location>
    </subcellularLocation>
</comment>
<proteinExistence type="inferred from homology"/>
<dbReference type="GO" id="GO:0006364">
    <property type="term" value="P:rRNA processing"/>
    <property type="evidence" value="ECO:0007669"/>
    <property type="project" value="TreeGrafter"/>
</dbReference>
<dbReference type="Proteomes" id="UP001239994">
    <property type="component" value="Unassembled WGS sequence"/>
</dbReference>
<feature type="compositionally biased region" description="Basic and acidic residues" evidence="6">
    <location>
        <begin position="394"/>
        <end position="403"/>
    </location>
</feature>
<feature type="region of interest" description="Disordered" evidence="6">
    <location>
        <begin position="315"/>
        <end position="362"/>
    </location>
</feature>
<keyword evidence="8" id="KW-1185">Reference proteome</keyword>
<evidence type="ECO:0000256" key="4">
    <source>
        <dbReference type="ARBA" id="ARBA00023242"/>
    </source>
</evidence>
<keyword evidence="3 5" id="KW-0690">Ribosome biogenesis</keyword>
<evidence type="ECO:0000313" key="8">
    <source>
        <dbReference type="Proteomes" id="UP001239994"/>
    </source>
</evidence>
<protein>
    <recommendedName>
        <fullName evidence="2 5">Ribosome biogenesis protein NOP53</fullName>
    </recommendedName>
</protein>
<comment type="function">
    <text evidence="5">May play a role in ribosome biogenesis.</text>
</comment>
<dbReference type="GO" id="GO:0005730">
    <property type="term" value="C:nucleolus"/>
    <property type="evidence" value="ECO:0007669"/>
    <property type="project" value="UniProtKB-SubCell"/>
</dbReference>
<dbReference type="PANTHER" id="PTHR14211:SF7">
    <property type="entry name" value="RIBOSOME BIOGENESIS PROTEIN NOP53"/>
    <property type="match status" value="1"/>
</dbReference>
<sequence length="478" mass="55274">MAAARRHKRVAASQPGFLRLKPDLDHSASRIGHKKRVNKNKKKNWNKYSDIQDVEEFLEDVRLQERATGGLLSDKSDDGLFFVDVGEQKVRPDPGAVEKKGKGLKPLRIDLILQPDSQVPPPKELSSNLLIHVCILAYQQPNARKLRLMAQKAEKLAAMGVLPRRERLLQRRRMPGSKKPVANNDPARAFYDLWRPDRPDTADPYYLEQTKRRLVKKGVTSFLTPPTPTPCWQRPEKLNVKPSLLPAVEVAAPGASYNPDFTSHQALLLEAHETEVAKLKAEEKLARQLAVRKEDLATEESVFREQVEGLIEEEEEKLEAEEDDEGTAVGPTAQTEKKTEKQRKREKADRVKELQKKAERKAIDSRQQLFQLRTISAELRRREQQTSVRRTRRKDQQEREKVQPRRLGKLRFQAPDLDVQLSDELSGSLRTLKPEGSILKDRFKSLQKRNLIEPRERAKFKRKFKVKYVEKREFREIQ</sequence>
<feature type="compositionally biased region" description="Basic and acidic residues" evidence="6">
    <location>
        <begin position="346"/>
        <end position="362"/>
    </location>
</feature>
<evidence type="ECO:0000256" key="3">
    <source>
        <dbReference type="ARBA" id="ARBA00022517"/>
    </source>
</evidence>
<evidence type="ECO:0000313" key="7">
    <source>
        <dbReference type="EMBL" id="KAK1790142.1"/>
    </source>
</evidence>
<feature type="region of interest" description="Disordered" evidence="6">
    <location>
        <begin position="21"/>
        <end position="40"/>
    </location>
</feature>
<feature type="compositionally biased region" description="Basic residues" evidence="6">
    <location>
        <begin position="31"/>
        <end position="40"/>
    </location>
</feature>
<dbReference type="Pfam" id="PF07767">
    <property type="entry name" value="Nop53"/>
    <property type="match status" value="1"/>
</dbReference>
<comment type="similarity">
    <text evidence="1 5">Belongs to the NOP53 family.</text>
</comment>
<dbReference type="GO" id="GO:0000027">
    <property type="term" value="P:ribosomal large subunit assembly"/>
    <property type="evidence" value="ECO:0007669"/>
    <property type="project" value="UniProtKB-UniRule"/>
</dbReference>
<feature type="compositionally biased region" description="Acidic residues" evidence="6">
    <location>
        <begin position="315"/>
        <end position="326"/>
    </location>
</feature>
<feature type="region of interest" description="Disordered" evidence="6">
    <location>
        <begin position="381"/>
        <end position="407"/>
    </location>
</feature>
<comment type="caution">
    <text evidence="7">The sequence shown here is derived from an EMBL/GenBank/DDBJ whole genome shotgun (WGS) entry which is preliminary data.</text>
</comment>
<evidence type="ECO:0000256" key="1">
    <source>
        <dbReference type="ARBA" id="ARBA00008838"/>
    </source>
</evidence>
<gene>
    <name evidence="7" type="ORF">P4O66_013977</name>
</gene>
<keyword evidence="4 5" id="KW-0539">Nucleus</keyword>
<dbReference type="PIRSF" id="PIRSF017302">
    <property type="entry name" value="Gltscr2"/>
    <property type="match status" value="1"/>
</dbReference>
<dbReference type="GO" id="GO:0005654">
    <property type="term" value="C:nucleoplasm"/>
    <property type="evidence" value="ECO:0007669"/>
    <property type="project" value="UniProtKB-SubCell"/>
</dbReference>
<name>A0AAD9DSG1_9TELE</name>
<evidence type="ECO:0000256" key="6">
    <source>
        <dbReference type="SAM" id="MobiDB-lite"/>
    </source>
</evidence>
<reference evidence="7" key="1">
    <citation type="submission" date="2023-03" db="EMBL/GenBank/DDBJ databases">
        <title>Electrophorus voltai genome.</title>
        <authorList>
            <person name="Bian C."/>
        </authorList>
    </citation>
    <scope>NUCLEOTIDE SEQUENCE</scope>
    <source>
        <strain evidence="7">CB-2022</strain>
        <tissue evidence="7">Muscle</tissue>
    </source>
</reference>
<organism evidence="7 8">
    <name type="scientific">Electrophorus voltai</name>
    <dbReference type="NCBI Taxonomy" id="2609070"/>
    <lineage>
        <taxon>Eukaryota</taxon>
        <taxon>Metazoa</taxon>
        <taxon>Chordata</taxon>
        <taxon>Craniata</taxon>
        <taxon>Vertebrata</taxon>
        <taxon>Euteleostomi</taxon>
        <taxon>Actinopterygii</taxon>
        <taxon>Neopterygii</taxon>
        <taxon>Teleostei</taxon>
        <taxon>Ostariophysi</taxon>
        <taxon>Gymnotiformes</taxon>
        <taxon>Gymnotoidei</taxon>
        <taxon>Gymnotidae</taxon>
        <taxon>Electrophorus</taxon>
    </lineage>
</organism>
<dbReference type="InterPro" id="IPR011687">
    <property type="entry name" value="Nop53/GLTSCR2"/>
</dbReference>
<dbReference type="PANTHER" id="PTHR14211">
    <property type="entry name" value="GLIOMA SUPPRESSOR CANDIDATE REGION GENE 2"/>
    <property type="match status" value="1"/>
</dbReference>
<evidence type="ECO:0000256" key="2">
    <source>
        <dbReference type="ARBA" id="ARBA00018339"/>
    </source>
</evidence>
<dbReference type="GO" id="GO:0008097">
    <property type="term" value="F:5S rRNA binding"/>
    <property type="evidence" value="ECO:0007669"/>
    <property type="project" value="TreeGrafter"/>
</dbReference>
<accession>A0AAD9DSG1</accession>
<evidence type="ECO:0000256" key="5">
    <source>
        <dbReference type="PIRNR" id="PIRNR017302"/>
    </source>
</evidence>
<dbReference type="AlphaFoldDB" id="A0AAD9DSG1"/>